<name>D5VSW8_METIM</name>
<dbReference type="EMBL" id="CP002009">
    <property type="protein sequence ID" value="ADG13671.1"/>
    <property type="molecule type" value="Genomic_DNA"/>
</dbReference>
<dbReference type="PANTHER" id="PTHR11373">
    <property type="entry name" value="DEOXYNUCLEOSIDE TRIPHOSPHATE TRIPHOSPHOHYDROLASE"/>
    <property type="match status" value="1"/>
</dbReference>
<keyword evidence="3" id="KW-1185">Reference proteome</keyword>
<sequence length="440" mass="51458">MKVIRDSIHKDIYLSETEIKIIDSEEFQRLRNIKQTGLTYLVYPSANHTRFEHSIGTLYVASRMGEKLGVEDLELLRVAALLHDIGHPPFSHTLEILGYDHEQVGKKIIKKMDLINFSPSEVLNILSSRRLERKIINGDVDADRIDYLLRDSYHTGTAYGMIDLPRILRSLTTFKSGDKIKMGILRKGIMAIESLLVARHQMYSAVYLHPTVRIADKMLKKAVIEEYYNKNLDIKELSKMDDPDLISLLRHSENRLMRKLDKRELFKRVLTLNYHELSSLDRWRIINLSEKDVLDIENLLSESFGREIFLDIYPIPTLEEHDVYIVDEEEVYKLDSISPLARTLRSAEICLWNLSFYSEKRDIDVEKLKKEFLSIIREKEFKSNLLEILKEHKKIVGKSKLFELSNLSYKEFNEELKKLIFSSLVKEEAKGKSYVYSVNL</sequence>
<dbReference type="PANTHER" id="PTHR11373:SF4">
    <property type="entry name" value="DEOXYNUCLEOSIDE TRIPHOSPHATE TRIPHOSPHOHYDROLASE SAMHD1"/>
    <property type="match status" value="1"/>
</dbReference>
<dbReference type="InterPro" id="IPR045509">
    <property type="entry name" value="HD_assoc_2"/>
</dbReference>
<evidence type="ECO:0000259" key="1">
    <source>
        <dbReference type="PROSITE" id="PS51831"/>
    </source>
</evidence>
<dbReference type="GO" id="GO:0008832">
    <property type="term" value="F:dGTPase activity"/>
    <property type="evidence" value="ECO:0007669"/>
    <property type="project" value="TreeGrafter"/>
</dbReference>
<dbReference type="Pfam" id="PF01966">
    <property type="entry name" value="HD"/>
    <property type="match status" value="1"/>
</dbReference>
<dbReference type="Pfam" id="PF19276">
    <property type="entry name" value="HD_assoc_2"/>
    <property type="match status" value="1"/>
</dbReference>
<organism evidence="2 3">
    <name type="scientific">Methanocaldococcus infernus (strain DSM 11812 / JCM 15783 / ME)</name>
    <dbReference type="NCBI Taxonomy" id="573063"/>
    <lineage>
        <taxon>Archaea</taxon>
        <taxon>Methanobacteriati</taxon>
        <taxon>Methanobacteriota</taxon>
        <taxon>Methanomada group</taxon>
        <taxon>Methanococci</taxon>
        <taxon>Methanococcales</taxon>
        <taxon>Methanocaldococcaceae</taxon>
        <taxon>Methanocaldococcus</taxon>
    </lineage>
</organism>
<dbReference type="NCBIfam" id="TIGR00277">
    <property type="entry name" value="HDIG"/>
    <property type="match status" value="1"/>
</dbReference>
<accession>D5VSW8</accession>
<protein>
    <submittedName>
        <fullName evidence="2">Metal dependent phosphohydrolase</fullName>
    </submittedName>
</protein>
<dbReference type="OrthoDB" id="8895at2157"/>
<dbReference type="GeneID" id="9132030"/>
<dbReference type="eggNOG" id="arCOG04430">
    <property type="taxonomic scope" value="Archaea"/>
</dbReference>
<evidence type="ECO:0000313" key="2">
    <source>
        <dbReference type="EMBL" id="ADG13671.1"/>
    </source>
</evidence>
<dbReference type="InterPro" id="IPR050135">
    <property type="entry name" value="dGTPase-like"/>
</dbReference>
<evidence type="ECO:0000313" key="3">
    <source>
        <dbReference type="Proteomes" id="UP000002061"/>
    </source>
</evidence>
<dbReference type="HOGENOM" id="CLU_026821_3_1_2"/>
<reference evidence="2" key="1">
    <citation type="submission" date="2010-04" db="EMBL/GenBank/DDBJ databases">
        <title>Complete sequence of Methanocaldococcus infernus ME.</title>
        <authorList>
            <consortium name="US DOE Joint Genome Institute"/>
            <person name="Lucas S."/>
            <person name="Copeland A."/>
            <person name="Lapidus A."/>
            <person name="Cheng J.-F."/>
            <person name="Bruce D."/>
            <person name="Goodwin L."/>
            <person name="Pitluck S."/>
            <person name="Munk A.C."/>
            <person name="Detter J.C."/>
            <person name="Han C."/>
            <person name="Tapia R."/>
            <person name="Land M."/>
            <person name="Hauser L."/>
            <person name="Kyrpides N."/>
            <person name="Mikhailova N."/>
            <person name="Sieprawska-Lupa M."/>
            <person name="Whitman W.B."/>
            <person name="Woyke T."/>
        </authorList>
    </citation>
    <scope>NUCLEOTIDE SEQUENCE [LARGE SCALE GENOMIC DNA]</scope>
    <source>
        <strain evidence="2">ME</strain>
    </source>
</reference>
<dbReference type="GO" id="GO:0006203">
    <property type="term" value="P:dGTP catabolic process"/>
    <property type="evidence" value="ECO:0007669"/>
    <property type="project" value="TreeGrafter"/>
</dbReference>
<dbReference type="Proteomes" id="UP000002061">
    <property type="component" value="Chromosome"/>
</dbReference>
<dbReference type="InterPro" id="IPR003607">
    <property type="entry name" value="HD/PDEase_dom"/>
</dbReference>
<dbReference type="SMART" id="SM00471">
    <property type="entry name" value="HDc"/>
    <property type="match status" value="1"/>
</dbReference>
<dbReference type="CDD" id="cd00077">
    <property type="entry name" value="HDc"/>
    <property type="match status" value="1"/>
</dbReference>
<proteinExistence type="predicted"/>
<dbReference type="InterPro" id="IPR006674">
    <property type="entry name" value="HD_domain"/>
</dbReference>
<dbReference type="STRING" id="573063.Metin_1013"/>
<dbReference type="AlphaFoldDB" id="D5VSW8"/>
<dbReference type="KEGG" id="mif:Metin_1013"/>
<dbReference type="InterPro" id="IPR006675">
    <property type="entry name" value="HDIG_dom"/>
</dbReference>
<dbReference type="Gene3D" id="1.10.3210.10">
    <property type="entry name" value="Hypothetical protein af1432"/>
    <property type="match status" value="1"/>
</dbReference>
<dbReference type="SUPFAM" id="SSF109604">
    <property type="entry name" value="HD-domain/PDEase-like"/>
    <property type="match status" value="1"/>
</dbReference>
<dbReference type="RefSeq" id="WP_013100416.1">
    <property type="nucleotide sequence ID" value="NC_014122.1"/>
</dbReference>
<gene>
    <name evidence="2" type="ordered locus">Metin_1013</name>
</gene>
<dbReference type="PROSITE" id="PS51831">
    <property type="entry name" value="HD"/>
    <property type="match status" value="1"/>
</dbReference>
<feature type="domain" description="HD" evidence="1">
    <location>
        <begin position="50"/>
        <end position="148"/>
    </location>
</feature>